<dbReference type="InterPro" id="IPR023198">
    <property type="entry name" value="PGP-like_dom2"/>
</dbReference>
<sequence length="288" mass="32353">MRIEKWLHNKCEENRSPILNSLFIYPAFLNSQSPIYQVFENSIARYLEKHGHPYIQLKAVLFDMDGVLFNSMPYHADAWHKVMERHGLHLSREEAYMHEGRTGASTINIVYQRQYGKDATPEMIESIYAEKSAEFSTHPEPERMPGAWEVLQKVKAAGLIPVLVTGSGQHSLLNRLAHNFPGMFQRDHMVTAFDVKYGKPHPEPYLMGLEKAGVQANEAIVVENAPIGVQAGTAAGIFTVAVNTGPLDRQVLLDAGADLLFPSMQALCDDWERLQTALDASNSLRHKD</sequence>
<proteinExistence type="predicted"/>
<evidence type="ECO:0000313" key="4">
    <source>
        <dbReference type="Proteomes" id="UP000095419"/>
    </source>
</evidence>
<dbReference type="CDD" id="cd07527">
    <property type="entry name" value="HAD_ScGPP-like"/>
    <property type="match status" value="1"/>
</dbReference>
<dbReference type="EMBL" id="CYZF01000002">
    <property type="protein sequence ID" value="CUN89319.1"/>
    <property type="molecule type" value="Genomic_DNA"/>
</dbReference>
<protein>
    <submittedName>
        <fullName evidence="1">HAD-superfamily hydrolase, subfamily IA, variant 3</fullName>
        <ecNumber evidence="1">3.1.3.-</ecNumber>
    </submittedName>
</protein>
<dbReference type="Proteomes" id="UP000095419">
    <property type="component" value="Unassembled WGS sequence"/>
</dbReference>
<dbReference type="Proteomes" id="UP000095766">
    <property type="component" value="Unassembled WGS sequence"/>
</dbReference>
<keyword evidence="1" id="KW-0378">Hydrolase</keyword>
<dbReference type="EMBL" id="CZAO01000005">
    <property type="protein sequence ID" value="CUP34387.1"/>
    <property type="molecule type" value="Genomic_DNA"/>
</dbReference>
<reference evidence="4 5" key="1">
    <citation type="submission" date="2015-09" db="EMBL/GenBank/DDBJ databases">
        <authorList>
            <consortium name="Pathogen Informatics"/>
        </authorList>
    </citation>
    <scope>NUCLEOTIDE SEQUENCE [LARGE SCALE GENOMIC DNA]</scope>
    <source>
        <strain evidence="1 4">2789STDY5608791</strain>
        <strain evidence="2 5">2789STDY5834847</strain>
        <strain evidence="3 6">2789STDY5834898</strain>
    </source>
</reference>
<organism evidence="1 4">
    <name type="scientific">Bacteroides uniformis</name>
    <dbReference type="NCBI Taxonomy" id="820"/>
    <lineage>
        <taxon>Bacteria</taxon>
        <taxon>Pseudomonadati</taxon>
        <taxon>Bacteroidota</taxon>
        <taxon>Bacteroidia</taxon>
        <taxon>Bacteroidales</taxon>
        <taxon>Bacteroidaceae</taxon>
        <taxon>Bacteroides</taxon>
    </lineage>
</organism>
<dbReference type="Proteomes" id="UP000095614">
    <property type="component" value="Unassembled WGS sequence"/>
</dbReference>
<evidence type="ECO:0000313" key="5">
    <source>
        <dbReference type="Proteomes" id="UP000095614"/>
    </source>
</evidence>
<accession>A0A139KH48</accession>
<evidence type="ECO:0000313" key="2">
    <source>
        <dbReference type="EMBL" id="CUO64577.1"/>
    </source>
</evidence>
<evidence type="ECO:0000313" key="1">
    <source>
        <dbReference type="EMBL" id="CUN89319.1"/>
    </source>
</evidence>
<dbReference type="InterPro" id="IPR036412">
    <property type="entry name" value="HAD-like_sf"/>
</dbReference>
<dbReference type="SFLD" id="SFLDG01129">
    <property type="entry name" value="C1.5:_HAD__Beta-PGM__Phosphata"/>
    <property type="match status" value="1"/>
</dbReference>
<dbReference type="InterPro" id="IPR051806">
    <property type="entry name" value="HAD-like_SPP"/>
</dbReference>
<dbReference type="PANTHER" id="PTHR43481:SF4">
    <property type="entry name" value="GLYCEROL-1-PHOSPHATE PHOSPHOHYDROLASE 1-RELATED"/>
    <property type="match status" value="1"/>
</dbReference>
<dbReference type="Gene3D" id="3.40.50.1000">
    <property type="entry name" value="HAD superfamily/HAD-like"/>
    <property type="match status" value="1"/>
</dbReference>
<dbReference type="Pfam" id="PF00702">
    <property type="entry name" value="Hydrolase"/>
    <property type="match status" value="1"/>
</dbReference>
<dbReference type="InterPro" id="IPR023214">
    <property type="entry name" value="HAD_sf"/>
</dbReference>
<evidence type="ECO:0000313" key="6">
    <source>
        <dbReference type="Proteomes" id="UP000095766"/>
    </source>
</evidence>
<dbReference type="Gene3D" id="1.10.150.240">
    <property type="entry name" value="Putative phosphatase, domain 2"/>
    <property type="match status" value="1"/>
</dbReference>
<dbReference type="SFLD" id="SFLDS00003">
    <property type="entry name" value="Haloacid_Dehalogenase"/>
    <property type="match status" value="1"/>
</dbReference>
<dbReference type="STRING" id="820.ERS852554_01944"/>
<dbReference type="EC" id="3.1.3.-" evidence="1"/>
<dbReference type="SUPFAM" id="SSF56784">
    <property type="entry name" value="HAD-like"/>
    <property type="match status" value="1"/>
</dbReference>
<dbReference type="SFLD" id="SFLDG01135">
    <property type="entry name" value="C1.5.6:_HAD__Beta-PGM__Phospha"/>
    <property type="match status" value="1"/>
</dbReference>
<dbReference type="PATRIC" id="fig|820.27.peg.546"/>
<evidence type="ECO:0000313" key="3">
    <source>
        <dbReference type="EMBL" id="CUP34387.1"/>
    </source>
</evidence>
<dbReference type="PRINTS" id="PR00413">
    <property type="entry name" value="HADHALOGNASE"/>
</dbReference>
<gene>
    <name evidence="1" type="primary">yfbT</name>
    <name evidence="1" type="ORF">ERS417307_00735</name>
    <name evidence="2" type="ORF">ERS852462_01065</name>
    <name evidence="3" type="ORF">ERS852510_01349</name>
</gene>
<dbReference type="InterPro" id="IPR006439">
    <property type="entry name" value="HAD-SF_hydro_IA"/>
</dbReference>
<dbReference type="PANTHER" id="PTHR43481">
    <property type="entry name" value="FRUCTOSE-1-PHOSPHATE PHOSPHATASE"/>
    <property type="match status" value="1"/>
</dbReference>
<dbReference type="NCBIfam" id="TIGR01509">
    <property type="entry name" value="HAD-SF-IA-v3"/>
    <property type="match status" value="1"/>
</dbReference>
<dbReference type="AlphaFoldDB" id="A0A139KH48"/>
<dbReference type="GO" id="GO:0050308">
    <property type="term" value="F:sugar-phosphatase activity"/>
    <property type="evidence" value="ECO:0007669"/>
    <property type="project" value="TreeGrafter"/>
</dbReference>
<dbReference type="EMBL" id="CZAF01000003">
    <property type="protein sequence ID" value="CUO64577.1"/>
    <property type="molecule type" value="Genomic_DNA"/>
</dbReference>
<name>A0A139KH48_BACUN</name>